<evidence type="ECO:0000313" key="2">
    <source>
        <dbReference type="EMBL" id="CBL14230.1"/>
    </source>
</evidence>
<accession>D4L3P0</accession>
<dbReference type="HOGENOM" id="CLU_2095034_0_0_9"/>
<protein>
    <submittedName>
        <fullName evidence="2">Uncharacterized protein</fullName>
    </submittedName>
</protein>
<keyword evidence="1" id="KW-0472">Membrane</keyword>
<dbReference type="Proteomes" id="UP000008953">
    <property type="component" value="Chromosome"/>
</dbReference>
<evidence type="ECO:0000256" key="1">
    <source>
        <dbReference type="SAM" id="Phobius"/>
    </source>
</evidence>
<reference evidence="2 3" key="1">
    <citation type="submission" date="2010-03" db="EMBL/GenBank/DDBJ databases">
        <title>The genome sequence of Roseburia intestinalis XB6B4.</title>
        <authorList>
            <consortium name="metaHIT consortium -- http://www.metahit.eu/"/>
            <person name="Pajon A."/>
            <person name="Turner K."/>
            <person name="Parkhill J."/>
            <person name="Bernalier A."/>
        </authorList>
    </citation>
    <scope>NUCLEOTIDE SEQUENCE [LARGE SCALE GENOMIC DNA]</scope>
    <source>
        <strain evidence="2 3">XB6B4</strain>
    </source>
</reference>
<feature type="transmembrane region" description="Helical" evidence="1">
    <location>
        <begin position="92"/>
        <end position="115"/>
    </location>
</feature>
<name>D4L3P0_9FIRM</name>
<sequence>MLKYKQRENFMSDKDFQLLKFISKNGSMALLSTFRENDIVADARLANLEQRGYIKKHVKGSDSSYAGDYEVTGSGYAVLVDYFESRKKSLKIFLLTDVFIPAIIAFLTVIFTSYIQ</sequence>
<organism evidence="2 3">
    <name type="scientific">Roseburia intestinalis XB6B4</name>
    <dbReference type="NCBI Taxonomy" id="718255"/>
    <lineage>
        <taxon>Bacteria</taxon>
        <taxon>Bacillati</taxon>
        <taxon>Bacillota</taxon>
        <taxon>Clostridia</taxon>
        <taxon>Lachnospirales</taxon>
        <taxon>Lachnospiraceae</taxon>
        <taxon>Roseburia</taxon>
    </lineage>
</organism>
<keyword evidence="1" id="KW-1133">Transmembrane helix</keyword>
<evidence type="ECO:0000313" key="3">
    <source>
        <dbReference type="Proteomes" id="UP000008953"/>
    </source>
</evidence>
<gene>
    <name evidence="2" type="ORF">RO1_40310</name>
</gene>
<proteinExistence type="predicted"/>
<reference evidence="2 3" key="2">
    <citation type="submission" date="2010-03" db="EMBL/GenBank/DDBJ databases">
        <authorList>
            <person name="Pajon A."/>
        </authorList>
    </citation>
    <scope>NUCLEOTIDE SEQUENCE [LARGE SCALE GENOMIC DNA]</scope>
    <source>
        <strain evidence="2 3">XB6B4</strain>
    </source>
</reference>
<dbReference type="PATRIC" id="fig|718255.3.peg.1369"/>
<dbReference type="AlphaFoldDB" id="D4L3P0"/>
<dbReference type="EMBL" id="FP929050">
    <property type="protein sequence ID" value="CBL14230.1"/>
    <property type="molecule type" value="Genomic_DNA"/>
</dbReference>
<keyword evidence="1" id="KW-0812">Transmembrane</keyword>
<dbReference type="KEGG" id="rix:RO1_40310"/>